<proteinExistence type="predicted"/>
<reference evidence="1" key="1">
    <citation type="submission" date="2023-05" db="EMBL/GenBank/DDBJ databases">
        <authorList>
            <person name="Stuckert A."/>
        </authorList>
    </citation>
    <scope>NUCLEOTIDE SEQUENCE</scope>
</reference>
<comment type="caution">
    <text evidence="1">The sequence shown here is derived from an EMBL/GenBank/DDBJ whole genome shotgun (WGS) entry which is preliminary data.</text>
</comment>
<gene>
    <name evidence="1" type="ORF">SPARVUS_LOCUS988813</name>
</gene>
<evidence type="ECO:0000313" key="2">
    <source>
        <dbReference type="Proteomes" id="UP001162483"/>
    </source>
</evidence>
<keyword evidence="2" id="KW-1185">Reference proteome</keyword>
<dbReference type="EMBL" id="CATNWA010000303">
    <property type="protein sequence ID" value="CAI9536190.1"/>
    <property type="molecule type" value="Genomic_DNA"/>
</dbReference>
<dbReference type="Proteomes" id="UP001162483">
    <property type="component" value="Unassembled WGS sequence"/>
</dbReference>
<accession>A0ABN9ALX3</accession>
<organism evidence="1 2">
    <name type="scientific">Staurois parvus</name>
    <dbReference type="NCBI Taxonomy" id="386267"/>
    <lineage>
        <taxon>Eukaryota</taxon>
        <taxon>Metazoa</taxon>
        <taxon>Chordata</taxon>
        <taxon>Craniata</taxon>
        <taxon>Vertebrata</taxon>
        <taxon>Euteleostomi</taxon>
        <taxon>Amphibia</taxon>
        <taxon>Batrachia</taxon>
        <taxon>Anura</taxon>
        <taxon>Neobatrachia</taxon>
        <taxon>Ranoidea</taxon>
        <taxon>Ranidae</taxon>
        <taxon>Staurois</taxon>
    </lineage>
</organism>
<protein>
    <submittedName>
        <fullName evidence="1">Uncharacterized protein</fullName>
    </submittedName>
</protein>
<sequence>MIGVLLCPLDTVGTRLQCCILPGSARNASRGVGRPCTAPVWPFIYMGQTGSG</sequence>
<name>A0ABN9ALX3_9NEOB</name>
<evidence type="ECO:0000313" key="1">
    <source>
        <dbReference type="EMBL" id="CAI9536190.1"/>
    </source>
</evidence>